<keyword evidence="4 17" id="KW-0812">Transmembrane</keyword>
<evidence type="ECO:0000256" key="12">
    <source>
        <dbReference type="ARBA" id="ARBA00041185"/>
    </source>
</evidence>
<evidence type="ECO:0000256" key="10">
    <source>
        <dbReference type="ARBA" id="ARBA00033270"/>
    </source>
</evidence>
<keyword evidence="6" id="KW-0573">Peptidoglycan synthesis</keyword>
<evidence type="ECO:0000256" key="6">
    <source>
        <dbReference type="ARBA" id="ARBA00022984"/>
    </source>
</evidence>
<comment type="catalytic activity">
    <reaction evidence="15">
        <text>[GlcNAc-(1-&gt;4)-Mur2Ac(oyl-L-Ala-gamma-D-Glu-L-Lys-D-Ala-D-Ala)](n)-di-trans,octa-cis-undecaprenyl diphosphate + beta-D-GlcNAc-(1-&gt;4)-Mur2Ac(oyl-L-Ala-gamma-D-Glu-L-Lys-D-Ala-D-Ala)-di-trans,octa-cis-undecaprenyl diphosphate = [GlcNAc-(1-&gt;4)-Mur2Ac(oyl-L-Ala-gamma-D-Glu-L-Lys-D-Ala-D-Ala)](n+1)-di-trans,octa-cis-undecaprenyl diphosphate + di-trans,octa-cis-undecaprenyl diphosphate + H(+)</text>
        <dbReference type="Rhea" id="RHEA:23708"/>
        <dbReference type="Rhea" id="RHEA-COMP:9602"/>
        <dbReference type="Rhea" id="RHEA-COMP:9603"/>
        <dbReference type="ChEBI" id="CHEBI:15378"/>
        <dbReference type="ChEBI" id="CHEBI:58405"/>
        <dbReference type="ChEBI" id="CHEBI:60033"/>
        <dbReference type="ChEBI" id="CHEBI:78435"/>
        <dbReference type="EC" id="2.4.99.28"/>
    </reaction>
</comment>
<feature type="transmembrane region" description="Helical" evidence="17">
    <location>
        <begin position="163"/>
        <end position="196"/>
    </location>
</feature>
<dbReference type="GO" id="GO:0032153">
    <property type="term" value="C:cell division site"/>
    <property type="evidence" value="ECO:0007669"/>
    <property type="project" value="TreeGrafter"/>
</dbReference>
<dbReference type="PANTHER" id="PTHR30474:SF2">
    <property type="entry name" value="PEPTIDOGLYCAN GLYCOSYLTRANSFERASE FTSW-RELATED"/>
    <property type="match status" value="1"/>
</dbReference>
<comment type="similarity">
    <text evidence="11">Belongs to the SEDS family. FtsW subfamily.</text>
</comment>
<evidence type="ECO:0000256" key="11">
    <source>
        <dbReference type="ARBA" id="ARBA00038053"/>
    </source>
</evidence>
<proteinExistence type="inferred from homology"/>
<evidence type="ECO:0000256" key="4">
    <source>
        <dbReference type="ARBA" id="ARBA00022692"/>
    </source>
</evidence>
<dbReference type="InterPro" id="IPR018365">
    <property type="entry name" value="Cell_cycle_FtsW-rel_CS"/>
</dbReference>
<gene>
    <name evidence="18" type="primary">ftsW</name>
    <name evidence="18" type="ORF">LFYK43_03770</name>
</gene>
<evidence type="ECO:0000313" key="18">
    <source>
        <dbReference type="EMBL" id="GBG93918.1"/>
    </source>
</evidence>
<dbReference type="Proteomes" id="UP000286848">
    <property type="component" value="Unassembled WGS sequence"/>
</dbReference>
<keyword evidence="7 17" id="KW-1133">Transmembrane helix</keyword>
<evidence type="ECO:0000256" key="13">
    <source>
        <dbReference type="ARBA" id="ARBA00041418"/>
    </source>
</evidence>
<dbReference type="GO" id="GO:0005886">
    <property type="term" value="C:plasma membrane"/>
    <property type="evidence" value="ECO:0007669"/>
    <property type="project" value="TreeGrafter"/>
</dbReference>
<comment type="subcellular location">
    <subcellularLocation>
        <location evidence="1">Membrane</location>
        <topology evidence="1">Multi-pass membrane protein</topology>
    </subcellularLocation>
</comment>
<feature type="transmembrane region" description="Helical" evidence="17">
    <location>
        <begin position="369"/>
        <end position="390"/>
    </location>
</feature>
<comment type="caution">
    <text evidence="18">The sequence shown here is derived from an EMBL/GenBank/DDBJ whole genome shotgun (WGS) entry which is preliminary data.</text>
</comment>
<keyword evidence="18" id="KW-0131">Cell cycle</keyword>
<dbReference type="GO" id="GO:0008955">
    <property type="term" value="F:peptidoglycan glycosyltransferase activity"/>
    <property type="evidence" value="ECO:0007669"/>
    <property type="project" value="UniProtKB-EC"/>
</dbReference>
<dbReference type="AlphaFoldDB" id="A0A401IQV2"/>
<evidence type="ECO:0000256" key="7">
    <source>
        <dbReference type="ARBA" id="ARBA00022989"/>
    </source>
</evidence>
<dbReference type="GO" id="GO:0015648">
    <property type="term" value="F:lipid-linked peptidoglycan transporter activity"/>
    <property type="evidence" value="ECO:0007669"/>
    <property type="project" value="TreeGrafter"/>
</dbReference>
<dbReference type="PROSITE" id="PS00428">
    <property type="entry name" value="FTSW_RODA_SPOVE"/>
    <property type="match status" value="1"/>
</dbReference>
<feature type="transmembrane region" description="Helical" evidence="17">
    <location>
        <begin position="21"/>
        <end position="41"/>
    </location>
</feature>
<evidence type="ECO:0000256" key="8">
    <source>
        <dbReference type="ARBA" id="ARBA00023136"/>
    </source>
</evidence>
<dbReference type="InterPro" id="IPR001182">
    <property type="entry name" value="FtsW/RodA"/>
</dbReference>
<protein>
    <recommendedName>
        <fullName evidence="12">Probable peptidoglycan glycosyltransferase FtsW</fullName>
        <ecNumber evidence="14">2.4.99.28</ecNumber>
    </recommendedName>
    <alternativeName>
        <fullName evidence="13">Cell division protein FtsW</fullName>
    </alternativeName>
    <alternativeName>
        <fullName evidence="10">Cell wall polymerase</fullName>
    </alternativeName>
    <alternativeName>
        <fullName evidence="9">Peptidoglycan polymerase</fullName>
    </alternativeName>
</protein>
<organism evidence="18 19">
    <name type="scientific">Ligilactobacillus salitolerans</name>
    <dbReference type="NCBI Taxonomy" id="1808352"/>
    <lineage>
        <taxon>Bacteria</taxon>
        <taxon>Bacillati</taxon>
        <taxon>Bacillota</taxon>
        <taxon>Bacilli</taxon>
        <taxon>Lactobacillales</taxon>
        <taxon>Lactobacillaceae</taxon>
        <taxon>Ligilactobacillus</taxon>
    </lineage>
</organism>
<dbReference type="EMBL" id="BFFP01000004">
    <property type="protein sequence ID" value="GBG93918.1"/>
    <property type="molecule type" value="Genomic_DNA"/>
</dbReference>
<evidence type="ECO:0000256" key="2">
    <source>
        <dbReference type="ARBA" id="ARBA00022676"/>
    </source>
</evidence>
<feature type="transmembrane region" description="Helical" evidence="17">
    <location>
        <begin position="303"/>
        <end position="324"/>
    </location>
</feature>
<dbReference type="GO" id="GO:0008360">
    <property type="term" value="P:regulation of cell shape"/>
    <property type="evidence" value="ECO:0007669"/>
    <property type="project" value="UniProtKB-KW"/>
</dbReference>
<keyword evidence="18" id="KW-0132">Cell division</keyword>
<dbReference type="EC" id="2.4.99.28" evidence="14"/>
<feature type="transmembrane region" description="Helical" evidence="17">
    <location>
        <begin position="61"/>
        <end position="79"/>
    </location>
</feature>
<feature type="transmembrane region" description="Helical" evidence="17">
    <location>
        <begin position="86"/>
        <end position="105"/>
    </location>
</feature>
<evidence type="ECO:0000256" key="1">
    <source>
        <dbReference type="ARBA" id="ARBA00004141"/>
    </source>
</evidence>
<evidence type="ECO:0000256" key="5">
    <source>
        <dbReference type="ARBA" id="ARBA00022960"/>
    </source>
</evidence>
<feature type="transmembrane region" description="Helical" evidence="17">
    <location>
        <begin position="336"/>
        <end position="363"/>
    </location>
</feature>
<evidence type="ECO:0000313" key="19">
    <source>
        <dbReference type="Proteomes" id="UP000286848"/>
    </source>
</evidence>
<dbReference type="Pfam" id="PF01098">
    <property type="entry name" value="FTSW_RODA_SPOVE"/>
    <property type="match status" value="1"/>
</dbReference>
<evidence type="ECO:0000256" key="17">
    <source>
        <dbReference type="SAM" id="Phobius"/>
    </source>
</evidence>
<keyword evidence="8 17" id="KW-0472">Membrane</keyword>
<keyword evidence="3" id="KW-0808">Transferase</keyword>
<keyword evidence="19" id="KW-1185">Reference proteome</keyword>
<name>A0A401IQV2_9LACO</name>
<accession>A0A401IQV2</accession>
<reference evidence="18 19" key="1">
    <citation type="journal article" date="2019" name="Int. J. Syst. Evol. Microbiol.">
        <title>Lactobacillus salitolerans sp. nov., a novel lactic acid bacterium isolated from spent mushroom substrates.</title>
        <authorList>
            <person name="Tohno M."/>
            <person name="Tanizawa Y."/>
            <person name="Kojima Y."/>
            <person name="Sakamoto M."/>
            <person name="Nakamura Y."/>
            <person name="Ohkuma M."/>
            <person name="Kobayashi H."/>
        </authorList>
    </citation>
    <scope>NUCLEOTIDE SEQUENCE [LARGE SCALE GENOMIC DNA]</scope>
    <source>
        <strain evidence="18 19">YK43</strain>
    </source>
</reference>
<feature type="transmembrane region" description="Helical" evidence="17">
    <location>
        <begin position="208"/>
        <end position="228"/>
    </location>
</feature>
<evidence type="ECO:0000256" key="14">
    <source>
        <dbReference type="ARBA" id="ARBA00044770"/>
    </source>
</evidence>
<dbReference type="GO" id="GO:0051301">
    <property type="term" value="P:cell division"/>
    <property type="evidence" value="ECO:0007669"/>
    <property type="project" value="UniProtKB-KW"/>
</dbReference>
<dbReference type="GO" id="GO:0009252">
    <property type="term" value="P:peptidoglycan biosynthetic process"/>
    <property type="evidence" value="ECO:0007669"/>
    <property type="project" value="UniProtKB-KW"/>
</dbReference>
<evidence type="ECO:0000256" key="3">
    <source>
        <dbReference type="ARBA" id="ARBA00022679"/>
    </source>
</evidence>
<evidence type="ECO:0000256" key="15">
    <source>
        <dbReference type="ARBA" id="ARBA00049902"/>
    </source>
</evidence>
<comment type="function">
    <text evidence="16">Peptidoglycan polymerase that is essential for cell division.</text>
</comment>
<evidence type="ECO:0000256" key="16">
    <source>
        <dbReference type="ARBA" id="ARBA00049966"/>
    </source>
</evidence>
<dbReference type="PANTHER" id="PTHR30474">
    <property type="entry name" value="CELL CYCLE PROTEIN"/>
    <property type="match status" value="1"/>
</dbReference>
<evidence type="ECO:0000256" key="9">
    <source>
        <dbReference type="ARBA" id="ARBA00032370"/>
    </source>
</evidence>
<keyword evidence="5" id="KW-0133">Cell shape</keyword>
<keyword evidence="2" id="KW-0328">Glycosyltransferase</keyword>
<sequence>MLLSQNDMMKRIKEKLKYFDYYLFIPYIILCLVGVVMVYSASSINLSYNGAQTDQYLWKQLIFAVLGVCGLLTVCHLSPRWWAKSWYILFAYLALIVLLFIARFFTNPINGAHGWINLGPVSLQPSEFCKLYLTMFMARLMASREKGLANGKEYTTMDKVKPYLLVVFMLGFILSAPDLGGFMINLAIVLVIASASTNNGKISYQKRSALWGVILAGFFGAIQVLRIWNPLENTPYAYMHGRFQAFFDPFSVAQSSGKQLVNSYYAISNGGLFGLGLGNSIQKRGYLPEPYTDFILSVITEELGFVGALVILLLICFLTLRVFLIGIRSQNTYNSLFCYGIGTFILVETCFNIGGVLGLLPITGVTLPFISYGGSSMIVLSLALGMVMNISANQRRGTEFDLLDR</sequence>